<dbReference type="InterPro" id="IPR011050">
    <property type="entry name" value="Pectin_lyase_fold/virulence"/>
</dbReference>
<dbReference type="InterPro" id="IPR000070">
    <property type="entry name" value="Pectinesterase_cat"/>
</dbReference>
<keyword evidence="7" id="KW-0063">Aspartyl esterase</keyword>
<dbReference type="EMBL" id="BTGU01000007">
    <property type="protein sequence ID" value="GMN37364.1"/>
    <property type="molecule type" value="Genomic_DNA"/>
</dbReference>
<sequence>MAVSITAVKGPTDMSTAVLIRVDQTGNGDFKKIQDTIDYVLLNNLELNTYGRSGKAVALSVSGNKAAFYNCKILSYQDTILDDAGKHYFSNCYIEVATNFICGNAASLYEAARSPALERCFLEGPGVLSPELCLPIVKCQVFSVCRGEYKCYGPGADRSKRVEWSRGLTSDEAAQFLTKNMIGGKSWLRAPPSQFKRGSGLVSLTSDVKE</sequence>
<comment type="caution">
    <text evidence="9">The sequence shown here is derived from an EMBL/GenBank/DDBJ whole genome shotgun (WGS) entry which is preliminary data.</text>
</comment>
<dbReference type="Pfam" id="PF01095">
    <property type="entry name" value="Pectinesterase"/>
    <property type="match status" value="1"/>
</dbReference>
<evidence type="ECO:0000259" key="8">
    <source>
        <dbReference type="Pfam" id="PF01095"/>
    </source>
</evidence>
<evidence type="ECO:0000256" key="5">
    <source>
        <dbReference type="ARBA" id="ARBA00022512"/>
    </source>
</evidence>
<gene>
    <name evidence="9" type="ORF">TIFTF001_006754</name>
</gene>
<dbReference type="AlphaFoldDB" id="A0AA87ZI14"/>
<dbReference type="GO" id="GO:0042545">
    <property type="term" value="P:cell wall modification"/>
    <property type="evidence" value="ECO:0007669"/>
    <property type="project" value="InterPro"/>
</dbReference>
<evidence type="ECO:0000256" key="1">
    <source>
        <dbReference type="ARBA" id="ARBA00004191"/>
    </source>
</evidence>
<keyword evidence="10" id="KW-1185">Reference proteome</keyword>
<dbReference type="PANTHER" id="PTHR31321:SF72">
    <property type="entry name" value="PECTINESTERASE 11-RELATED"/>
    <property type="match status" value="1"/>
</dbReference>
<dbReference type="EC" id="3.1.1.11" evidence="4"/>
<reference evidence="9" key="1">
    <citation type="submission" date="2023-07" db="EMBL/GenBank/DDBJ databases">
        <title>draft genome sequence of fig (Ficus carica).</title>
        <authorList>
            <person name="Takahashi T."/>
            <person name="Nishimura K."/>
        </authorList>
    </citation>
    <scope>NUCLEOTIDE SEQUENCE</scope>
</reference>
<dbReference type="Proteomes" id="UP001187192">
    <property type="component" value="Unassembled WGS sequence"/>
</dbReference>
<evidence type="ECO:0000256" key="4">
    <source>
        <dbReference type="ARBA" id="ARBA00013229"/>
    </source>
</evidence>
<keyword evidence="5" id="KW-0964">Secreted</keyword>
<comment type="pathway">
    <text evidence="2">Glycan metabolism; pectin degradation; 2-dehydro-3-deoxy-D-gluconate from pectin: step 1/5.</text>
</comment>
<comment type="subcellular location">
    <subcellularLocation>
        <location evidence="1">Secreted</location>
        <location evidence="1">Cell wall</location>
    </subcellularLocation>
</comment>
<evidence type="ECO:0000256" key="3">
    <source>
        <dbReference type="ARBA" id="ARBA00008891"/>
    </source>
</evidence>
<name>A0AA87ZI14_FICCA</name>
<keyword evidence="5" id="KW-0134">Cell wall</keyword>
<proteinExistence type="inferred from homology"/>
<evidence type="ECO:0000256" key="7">
    <source>
        <dbReference type="ARBA" id="ARBA00023085"/>
    </source>
</evidence>
<dbReference type="SUPFAM" id="SSF51126">
    <property type="entry name" value="Pectin lyase-like"/>
    <property type="match status" value="1"/>
</dbReference>
<feature type="domain" description="Pectinesterase catalytic" evidence="8">
    <location>
        <begin position="51"/>
        <end position="110"/>
    </location>
</feature>
<evidence type="ECO:0000313" key="9">
    <source>
        <dbReference type="EMBL" id="GMN37364.1"/>
    </source>
</evidence>
<evidence type="ECO:0000256" key="2">
    <source>
        <dbReference type="ARBA" id="ARBA00005184"/>
    </source>
</evidence>
<protein>
    <recommendedName>
        <fullName evidence="4">pectinesterase</fullName>
        <ecNumber evidence="4">3.1.1.11</ecNumber>
    </recommendedName>
</protein>
<evidence type="ECO:0000256" key="6">
    <source>
        <dbReference type="ARBA" id="ARBA00022801"/>
    </source>
</evidence>
<organism evidence="9 10">
    <name type="scientific">Ficus carica</name>
    <name type="common">Common fig</name>
    <dbReference type="NCBI Taxonomy" id="3494"/>
    <lineage>
        <taxon>Eukaryota</taxon>
        <taxon>Viridiplantae</taxon>
        <taxon>Streptophyta</taxon>
        <taxon>Embryophyta</taxon>
        <taxon>Tracheophyta</taxon>
        <taxon>Spermatophyta</taxon>
        <taxon>Magnoliopsida</taxon>
        <taxon>eudicotyledons</taxon>
        <taxon>Gunneridae</taxon>
        <taxon>Pentapetalae</taxon>
        <taxon>rosids</taxon>
        <taxon>fabids</taxon>
        <taxon>Rosales</taxon>
        <taxon>Moraceae</taxon>
        <taxon>Ficeae</taxon>
        <taxon>Ficus</taxon>
    </lineage>
</organism>
<dbReference type="PANTHER" id="PTHR31321">
    <property type="entry name" value="ACYL-COA THIOESTER HYDROLASE YBHC-RELATED"/>
    <property type="match status" value="1"/>
</dbReference>
<accession>A0AA87ZI14</accession>
<dbReference type="GO" id="GO:0030599">
    <property type="term" value="F:pectinesterase activity"/>
    <property type="evidence" value="ECO:0007669"/>
    <property type="project" value="UniProtKB-EC"/>
</dbReference>
<keyword evidence="6" id="KW-0378">Hydrolase</keyword>
<dbReference type="InterPro" id="IPR012334">
    <property type="entry name" value="Pectin_lyas_fold"/>
</dbReference>
<evidence type="ECO:0000313" key="10">
    <source>
        <dbReference type="Proteomes" id="UP001187192"/>
    </source>
</evidence>
<dbReference type="Gene3D" id="2.160.20.10">
    <property type="entry name" value="Single-stranded right-handed beta-helix, Pectin lyase-like"/>
    <property type="match status" value="2"/>
</dbReference>
<dbReference type="GO" id="GO:0045490">
    <property type="term" value="P:pectin catabolic process"/>
    <property type="evidence" value="ECO:0007669"/>
    <property type="project" value="TreeGrafter"/>
</dbReference>
<comment type="similarity">
    <text evidence="3">Belongs to the pectinesterase family.</text>
</comment>